<dbReference type="Proteomes" id="UP000186108">
    <property type="component" value="Chromosome"/>
</dbReference>
<dbReference type="EMBL" id="CP130953">
    <property type="protein sequence ID" value="WLF48435.1"/>
    <property type="molecule type" value="Genomic_DNA"/>
</dbReference>
<dbReference type="PATRIC" id="fig|37919.13.peg.1029"/>
<dbReference type="AlphaFoldDB" id="A0A1B1JZJ3"/>
<evidence type="ECO:0000313" key="5">
    <source>
        <dbReference type="Proteomes" id="UP000186108"/>
    </source>
</evidence>
<feature type="compositionally biased region" description="Low complexity" evidence="1">
    <location>
        <begin position="1"/>
        <end position="24"/>
    </location>
</feature>
<dbReference type="Proteomes" id="UP001066327">
    <property type="component" value="Unassembled WGS sequence"/>
</dbReference>
<evidence type="ECO:0000313" key="4">
    <source>
        <dbReference type="EMBL" id="WLF48435.1"/>
    </source>
</evidence>
<proteinExistence type="predicted"/>
<keyword evidence="6" id="KW-1185">Reference proteome</keyword>
<reference evidence="4" key="3">
    <citation type="submission" date="2023-07" db="EMBL/GenBank/DDBJ databases">
        <title>Genomic analysis of Rhodococcus opacus VOC-14 with glycol ethers degradation activity.</title>
        <authorList>
            <person name="Narkevich D.A."/>
            <person name="Hlushen A.M."/>
            <person name="Akhremchuk A.E."/>
            <person name="Sikolenko M.A."/>
            <person name="Valentovich L.N."/>
        </authorList>
    </citation>
    <scope>NUCLEOTIDE SEQUENCE</scope>
    <source>
        <strain evidence="4">VOC-14</strain>
    </source>
</reference>
<evidence type="ECO:0000313" key="3">
    <source>
        <dbReference type="EMBL" id="MCZ4589542.1"/>
    </source>
</evidence>
<accession>A0A1B1JZJ3</accession>
<organism evidence="2 5">
    <name type="scientific">Rhodococcus opacus</name>
    <name type="common">Nocardia opaca</name>
    <dbReference type="NCBI Taxonomy" id="37919"/>
    <lineage>
        <taxon>Bacteria</taxon>
        <taxon>Bacillati</taxon>
        <taxon>Actinomycetota</taxon>
        <taxon>Actinomycetes</taxon>
        <taxon>Mycobacteriales</taxon>
        <taxon>Nocardiaceae</taxon>
        <taxon>Rhodococcus</taxon>
    </lineage>
</organism>
<protein>
    <submittedName>
        <fullName evidence="2">Uncharacterized protein</fullName>
    </submittedName>
</protein>
<gene>
    <name evidence="3" type="ORF">O4328_38915</name>
    <name evidence="4" type="ORF">Q5707_05370</name>
    <name evidence="2" type="ORF">R1CP_05060</name>
</gene>
<evidence type="ECO:0000313" key="2">
    <source>
        <dbReference type="EMBL" id="ANS25748.1"/>
    </source>
</evidence>
<feature type="region of interest" description="Disordered" evidence="1">
    <location>
        <begin position="1"/>
        <end position="25"/>
    </location>
</feature>
<dbReference type="Proteomes" id="UP001231166">
    <property type="component" value="Chromosome"/>
</dbReference>
<dbReference type="EMBL" id="CP009111">
    <property type="protein sequence ID" value="ANS25748.1"/>
    <property type="molecule type" value="Genomic_DNA"/>
</dbReference>
<reference evidence="3" key="2">
    <citation type="submission" date="2022-12" db="EMBL/GenBank/DDBJ databases">
        <authorList>
            <person name="Krivoruchko A.V."/>
            <person name="Elkin A."/>
        </authorList>
    </citation>
    <scope>NUCLEOTIDE SEQUENCE</scope>
    <source>
        <strain evidence="3">IEGM 249</strain>
    </source>
</reference>
<sequence>MPASSTSHASATTTASRGGATMSTEEIKARIEAMFADEAADTSPALVE</sequence>
<name>A0A1B1JZJ3_RHOOP</name>
<evidence type="ECO:0000313" key="6">
    <source>
        <dbReference type="Proteomes" id="UP001066327"/>
    </source>
</evidence>
<evidence type="ECO:0000256" key="1">
    <source>
        <dbReference type="SAM" id="MobiDB-lite"/>
    </source>
</evidence>
<dbReference type="EMBL" id="JAPWIS010000033">
    <property type="protein sequence ID" value="MCZ4589542.1"/>
    <property type="molecule type" value="Genomic_DNA"/>
</dbReference>
<dbReference type="RefSeq" id="WP_164709551.1">
    <property type="nucleotide sequence ID" value="NZ_CAJUXZ010000001.1"/>
</dbReference>
<reference evidence="2 5" key="1">
    <citation type="submission" date="2014-07" db="EMBL/GenBank/DDBJ databases">
        <authorList>
            <person name="Zhang J.E."/>
            <person name="Yang H."/>
            <person name="Guo J."/>
            <person name="Deng Z."/>
            <person name="Luo H."/>
            <person name="Luo M."/>
            <person name="Zhao B."/>
        </authorList>
    </citation>
    <scope>NUCLEOTIDE SEQUENCE [LARGE SCALE GENOMIC DNA]</scope>
    <source>
        <strain evidence="2 5">1CP</strain>
    </source>
</reference>